<keyword evidence="2" id="KW-1185">Reference proteome</keyword>
<organism evidence="1 2">
    <name type="scientific">Zunongwangia endophytica</name>
    <dbReference type="NCBI Taxonomy" id="1808945"/>
    <lineage>
        <taxon>Bacteria</taxon>
        <taxon>Pseudomonadati</taxon>
        <taxon>Bacteroidota</taxon>
        <taxon>Flavobacteriia</taxon>
        <taxon>Flavobacteriales</taxon>
        <taxon>Flavobacteriaceae</taxon>
        <taxon>Zunongwangia</taxon>
    </lineage>
</organism>
<proteinExistence type="predicted"/>
<dbReference type="EC" id="2.7.1.170" evidence="1"/>
<name>A0ABV8H4B1_9FLAO</name>
<comment type="caution">
    <text evidence="1">The sequence shown here is derived from an EMBL/GenBank/DDBJ whole genome shotgun (WGS) entry which is preliminary data.</text>
</comment>
<dbReference type="EMBL" id="JBHSAS010000004">
    <property type="protein sequence ID" value="MFC4026076.1"/>
    <property type="molecule type" value="Genomic_DNA"/>
</dbReference>
<reference evidence="2" key="1">
    <citation type="journal article" date="2019" name="Int. J. Syst. Evol. Microbiol.">
        <title>The Global Catalogue of Microorganisms (GCM) 10K type strain sequencing project: providing services to taxonomists for standard genome sequencing and annotation.</title>
        <authorList>
            <consortium name="The Broad Institute Genomics Platform"/>
            <consortium name="The Broad Institute Genome Sequencing Center for Infectious Disease"/>
            <person name="Wu L."/>
            <person name="Ma J."/>
        </authorList>
    </citation>
    <scope>NUCLEOTIDE SEQUENCE [LARGE SCALE GENOMIC DNA]</scope>
    <source>
        <strain evidence="2">CECT 9128</strain>
    </source>
</reference>
<dbReference type="InterPro" id="IPR005338">
    <property type="entry name" value="Anhydro_N_Ac-Mur_kinase"/>
</dbReference>
<protein>
    <submittedName>
        <fullName evidence="1">Anhydro-N-acetylmuramic acid kinase</fullName>
        <ecNumber evidence="1">2.7.1.170</ecNumber>
    </submittedName>
</protein>
<gene>
    <name evidence="1" type="ORF">ACFOS1_01540</name>
</gene>
<sequence length="357" mass="40196">MRKNNYFVIGVMSGTSLDGIDLAYIHFSAENNYDFEILEAQTVGYAEEWREKLNEGIDLNEEELQILDKNYTKYLADVILEFIAEYNIENLDAICSHGHTIKHEPQNGYTLQIGNLPEIAEYLQNKVVCDFRVQDVALGGQGAPLVPIGDQLLFNEYQYCLNLGGFANISEERNDQMLAYDICAVNTVLNYFTQKLGKAYDDKGQIASEGRLHEKLLQQLNNLNYYSEKPPKSLGIEWVKAEVLPLISSEEIPIPDILHTYTIHVAQQVAKVLNNNKESKVLVTGGGAFNDFLVQQFKEYSNCEFIIPNAKIIDFKEALIFGLLGVLKLEEKVNVLSSVTGAKKDHSSGKVFAPKRV</sequence>
<dbReference type="Gene3D" id="3.30.420.40">
    <property type="match status" value="2"/>
</dbReference>
<keyword evidence="1" id="KW-0418">Kinase</keyword>
<keyword evidence="1" id="KW-0808">Transferase</keyword>
<evidence type="ECO:0000313" key="2">
    <source>
        <dbReference type="Proteomes" id="UP001595793"/>
    </source>
</evidence>
<dbReference type="PANTHER" id="PTHR30605:SF0">
    <property type="entry name" value="ANHYDRO-N-ACETYLMURAMIC ACID KINASE"/>
    <property type="match status" value="1"/>
</dbReference>
<evidence type="ECO:0000313" key="1">
    <source>
        <dbReference type="EMBL" id="MFC4026076.1"/>
    </source>
</evidence>
<accession>A0ABV8H4B1</accession>
<dbReference type="Pfam" id="PF03702">
    <property type="entry name" value="AnmK"/>
    <property type="match status" value="1"/>
</dbReference>
<dbReference type="PANTHER" id="PTHR30605">
    <property type="entry name" value="ANHYDRO-N-ACETYLMURAMIC ACID KINASE"/>
    <property type="match status" value="1"/>
</dbReference>
<dbReference type="Proteomes" id="UP001595793">
    <property type="component" value="Unassembled WGS sequence"/>
</dbReference>
<dbReference type="GO" id="GO:0016301">
    <property type="term" value="F:kinase activity"/>
    <property type="evidence" value="ECO:0007669"/>
    <property type="project" value="UniProtKB-KW"/>
</dbReference>
<dbReference type="NCBIfam" id="NF007144">
    <property type="entry name" value="PRK09585.2-3"/>
    <property type="match status" value="1"/>
</dbReference>
<dbReference type="SUPFAM" id="SSF53067">
    <property type="entry name" value="Actin-like ATPase domain"/>
    <property type="match status" value="1"/>
</dbReference>
<dbReference type="InterPro" id="IPR043129">
    <property type="entry name" value="ATPase_NBD"/>
</dbReference>
<dbReference type="RefSeq" id="WP_290236498.1">
    <property type="nucleotide sequence ID" value="NZ_JAUFPZ010000002.1"/>
</dbReference>